<keyword evidence="2" id="KW-1185">Reference proteome</keyword>
<evidence type="ECO:0008006" key="3">
    <source>
        <dbReference type="Google" id="ProtNLM"/>
    </source>
</evidence>
<accession>A0ABS3Q8J0</accession>
<evidence type="ECO:0000313" key="2">
    <source>
        <dbReference type="Proteomes" id="UP000664369"/>
    </source>
</evidence>
<dbReference type="Proteomes" id="UP000664369">
    <property type="component" value="Unassembled WGS sequence"/>
</dbReference>
<proteinExistence type="predicted"/>
<comment type="caution">
    <text evidence="1">The sequence shown here is derived from an EMBL/GenBank/DDBJ whole genome shotgun (WGS) entry which is preliminary data.</text>
</comment>
<dbReference type="EMBL" id="JAGETZ010000001">
    <property type="protein sequence ID" value="MBO2007560.1"/>
    <property type="molecule type" value="Genomic_DNA"/>
</dbReference>
<reference evidence="1 2" key="1">
    <citation type="submission" date="2021-03" db="EMBL/GenBank/DDBJ databases">
        <authorList>
            <person name="Kim M.K."/>
        </authorList>
    </citation>
    <scope>NUCLEOTIDE SEQUENCE [LARGE SCALE GENOMIC DNA]</scope>
    <source>
        <strain evidence="1 2">BT442</strain>
    </source>
</reference>
<gene>
    <name evidence="1" type="ORF">J4E00_00760</name>
</gene>
<name>A0ABS3Q8J0_9BACT</name>
<sequence length="336" mass="36592">MSSQAIDFSGLPAKMQGYTLRETEQLLSLILISGQSFLSYMGLFPDVTDEMNLTQMFVTSVLQPGGKDTFDPKGTVGFKTRIGKVRECKIDYTLKPSDILAMWKGYLGRIAKSKQNDVYAVPFQQYIIDKLAERAKEEMHLDAVFKGVYNKDKKTANRVFDGLLPLLSKAGVVPAGNIFAGAPITQTNAIDQLEGISDKVPSHMRNRNLVMLVEPSAATFYNRDYRNTFGGNTSNTGGFSHTTIDGTTITITPEPGLADTGGVIVTPAENLVWLTGPLGGGPNSFIIEKSKRNIDIMCDFQAAPDLSIAEYVWCNDAALEAGHDFITAEAAEPDPS</sequence>
<dbReference type="RefSeq" id="WP_208173098.1">
    <property type="nucleotide sequence ID" value="NZ_JAGETZ010000001.1"/>
</dbReference>
<evidence type="ECO:0000313" key="1">
    <source>
        <dbReference type="EMBL" id="MBO2007560.1"/>
    </source>
</evidence>
<protein>
    <recommendedName>
        <fullName evidence="3">Major capsid protein</fullName>
    </recommendedName>
</protein>
<organism evidence="1 2">
    <name type="scientific">Hymenobacter negativus</name>
    <dbReference type="NCBI Taxonomy" id="2795026"/>
    <lineage>
        <taxon>Bacteria</taxon>
        <taxon>Pseudomonadati</taxon>
        <taxon>Bacteroidota</taxon>
        <taxon>Cytophagia</taxon>
        <taxon>Cytophagales</taxon>
        <taxon>Hymenobacteraceae</taxon>
        <taxon>Hymenobacter</taxon>
    </lineage>
</organism>